<dbReference type="Proteomes" id="UP000031803">
    <property type="component" value="Segment"/>
</dbReference>
<protein>
    <submittedName>
        <fullName evidence="1">Uncharacterized protein</fullName>
    </submittedName>
</protein>
<name>A0A0B5H8H3_9CAUD</name>
<dbReference type="EMBL" id="KP280062">
    <property type="protein sequence ID" value="AJF40663.1"/>
    <property type="molecule type" value="Genomic_DNA"/>
</dbReference>
<dbReference type="GeneID" id="26625602"/>
<dbReference type="RefSeq" id="YP_009198523.1">
    <property type="nucleotide sequence ID" value="NC_028799.1"/>
</dbReference>
<gene>
    <name evidence="1" type="ORF">SBVP1_0005</name>
</gene>
<reference evidence="1 2" key="1">
    <citation type="submission" date="2014-12" db="EMBL/GenBank/DDBJ databases">
        <title>Complete genome sequences of three Vibrio cholerae specific bacteriophages.</title>
        <authorList>
            <person name="Bhandare S.G."/>
            <person name="Warry A."/>
            <person name="Emes R.D."/>
            <person name="Hooton S.P.T."/>
            <person name="Barrow P.A."/>
            <person name="Atterbury R.J."/>
        </authorList>
    </citation>
    <scope>NUCLEOTIDE SEQUENCE [LARGE SCALE GENOMIC DNA]</scope>
</reference>
<proteinExistence type="predicted"/>
<organism evidence="1 2">
    <name type="scientific">Vibrio phage phi 1</name>
    <dbReference type="NCBI Taxonomy" id="1589297"/>
    <lineage>
        <taxon>Viruses</taxon>
        <taxon>Duplodnaviria</taxon>
        <taxon>Heunggongvirae</taxon>
        <taxon>Uroviricota</taxon>
        <taxon>Caudoviricetes</taxon>
        <taxon>Schitoviridae</taxon>
        <taxon>Pacinivirus</taxon>
        <taxon>Pacinivirus phi1</taxon>
    </lineage>
</organism>
<dbReference type="KEGG" id="vg:26625602"/>
<keyword evidence="2" id="KW-1185">Reference proteome</keyword>
<accession>A0A0B5H8H3</accession>
<evidence type="ECO:0000313" key="1">
    <source>
        <dbReference type="EMBL" id="AJF40663.1"/>
    </source>
</evidence>
<sequence>MNNVVNANFPNHFQGEAFNVGECVSGMASMHFNLMGITTQEELNSLLENMGIAERLEHAASQEEKDMFNAIVKCAEYYLKVNS</sequence>
<evidence type="ECO:0000313" key="2">
    <source>
        <dbReference type="Proteomes" id="UP000031803"/>
    </source>
</evidence>